<comment type="caution">
    <text evidence="6">The sequence shown here is derived from an EMBL/GenBank/DDBJ whole genome shotgun (WGS) entry which is preliminary data.</text>
</comment>
<dbReference type="GO" id="GO:0012505">
    <property type="term" value="C:endomembrane system"/>
    <property type="evidence" value="ECO:0007669"/>
    <property type="project" value="UniProtKB-SubCell"/>
</dbReference>
<keyword evidence="2" id="KW-0808">Transferase</keyword>
<keyword evidence="3" id="KW-0479">Metal-binding</keyword>
<dbReference type="GO" id="GO:0046872">
    <property type="term" value="F:metal ion binding"/>
    <property type="evidence" value="ECO:0007669"/>
    <property type="project" value="UniProtKB-KW"/>
</dbReference>
<keyword evidence="5" id="KW-0472">Membrane</keyword>
<dbReference type="InterPro" id="IPR033895">
    <property type="entry name" value="GPT"/>
</dbReference>
<dbReference type="PANTHER" id="PTHR10571:SF0">
    <property type="entry name" value="UDP-N-ACETYLGLUCOSAMINE--DOLICHYL-PHOSPHATE N-ACETYLGLUCOSAMINEPHOSPHOTRANSFERASE"/>
    <property type="match status" value="1"/>
</dbReference>
<dbReference type="AlphaFoldDB" id="A0AA38GY07"/>
<dbReference type="GO" id="GO:0003975">
    <property type="term" value="F:UDP-N-acetylglucosamine-dolichyl-phosphate N-acetylglucosaminephosphotransferase activity"/>
    <property type="evidence" value="ECO:0007669"/>
    <property type="project" value="InterPro"/>
</dbReference>
<evidence type="ECO:0000256" key="4">
    <source>
        <dbReference type="ARBA" id="ARBA00022842"/>
    </source>
</evidence>
<evidence type="ECO:0000256" key="5">
    <source>
        <dbReference type="SAM" id="Phobius"/>
    </source>
</evidence>
<keyword evidence="5" id="KW-0812">Transmembrane</keyword>
<protein>
    <submittedName>
        <fullName evidence="6">Uncharacterized protein</fullName>
    </submittedName>
</protein>
<dbReference type="PANTHER" id="PTHR10571">
    <property type="entry name" value="UDP-N-ACETYLGLUCOSAMINE--DOLICHYL-PHOSPHATE N-ACETYLGLUCOSAMINEPHOSPHOTRANSFERASE"/>
    <property type="match status" value="1"/>
</dbReference>
<comment type="subcellular location">
    <subcellularLocation>
        <location evidence="1">Endomembrane system</location>
        <topology evidence="1">Multi-pass membrane protein</topology>
    </subcellularLocation>
</comment>
<sequence length="119" mass="13649">QSIICFVRNGRFKEEKCFCNSEINTSGDYTPSKEIIFRPKYKQILLIALICLCPYLYMLCYNDIEGELRRSILINMAMSVGAFLATVFIIPLASKYVLRRNMFGYDINKKGSPQGSIKV</sequence>
<dbReference type="GO" id="GO:0016757">
    <property type="term" value="F:glycosyltransferase activity"/>
    <property type="evidence" value="ECO:0007669"/>
    <property type="project" value="UniProtKB-KW"/>
</dbReference>
<dbReference type="Proteomes" id="UP000824469">
    <property type="component" value="Unassembled WGS sequence"/>
</dbReference>
<evidence type="ECO:0000313" key="7">
    <source>
        <dbReference type="Proteomes" id="UP000824469"/>
    </source>
</evidence>
<evidence type="ECO:0000256" key="2">
    <source>
        <dbReference type="ARBA" id="ARBA00022676"/>
    </source>
</evidence>
<reference evidence="6 7" key="1">
    <citation type="journal article" date="2021" name="Nat. Plants">
        <title>The Taxus genome provides insights into paclitaxel biosynthesis.</title>
        <authorList>
            <person name="Xiong X."/>
            <person name="Gou J."/>
            <person name="Liao Q."/>
            <person name="Li Y."/>
            <person name="Zhou Q."/>
            <person name="Bi G."/>
            <person name="Li C."/>
            <person name="Du R."/>
            <person name="Wang X."/>
            <person name="Sun T."/>
            <person name="Guo L."/>
            <person name="Liang H."/>
            <person name="Lu P."/>
            <person name="Wu Y."/>
            <person name="Zhang Z."/>
            <person name="Ro D.K."/>
            <person name="Shang Y."/>
            <person name="Huang S."/>
            <person name="Yan J."/>
        </authorList>
    </citation>
    <scope>NUCLEOTIDE SEQUENCE [LARGE SCALE GENOMIC DNA]</scope>
    <source>
        <strain evidence="6">Ta-2019</strain>
    </source>
</reference>
<gene>
    <name evidence="6" type="ORF">KI387_002794</name>
</gene>
<proteinExistence type="predicted"/>
<feature type="transmembrane region" description="Helical" evidence="5">
    <location>
        <begin position="72"/>
        <end position="93"/>
    </location>
</feature>
<feature type="non-terminal residue" evidence="6">
    <location>
        <position position="119"/>
    </location>
</feature>
<dbReference type="GO" id="GO:0006488">
    <property type="term" value="P:dolichol-linked oligosaccharide biosynthetic process"/>
    <property type="evidence" value="ECO:0007669"/>
    <property type="project" value="InterPro"/>
</dbReference>
<evidence type="ECO:0000256" key="1">
    <source>
        <dbReference type="ARBA" id="ARBA00004127"/>
    </source>
</evidence>
<keyword evidence="5" id="KW-1133">Transmembrane helix</keyword>
<keyword evidence="2" id="KW-0328">Glycosyltransferase</keyword>
<keyword evidence="7" id="KW-1185">Reference proteome</keyword>
<organism evidence="6 7">
    <name type="scientific">Taxus chinensis</name>
    <name type="common">Chinese yew</name>
    <name type="synonym">Taxus wallichiana var. chinensis</name>
    <dbReference type="NCBI Taxonomy" id="29808"/>
    <lineage>
        <taxon>Eukaryota</taxon>
        <taxon>Viridiplantae</taxon>
        <taxon>Streptophyta</taxon>
        <taxon>Embryophyta</taxon>
        <taxon>Tracheophyta</taxon>
        <taxon>Spermatophyta</taxon>
        <taxon>Pinopsida</taxon>
        <taxon>Pinidae</taxon>
        <taxon>Conifers II</taxon>
        <taxon>Cupressales</taxon>
        <taxon>Taxaceae</taxon>
        <taxon>Taxus</taxon>
    </lineage>
</organism>
<keyword evidence="4" id="KW-0460">Magnesium</keyword>
<dbReference type="GO" id="GO:0016020">
    <property type="term" value="C:membrane"/>
    <property type="evidence" value="ECO:0007669"/>
    <property type="project" value="TreeGrafter"/>
</dbReference>
<feature type="transmembrane region" description="Helical" evidence="5">
    <location>
        <begin position="43"/>
        <end position="60"/>
    </location>
</feature>
<feature type="non-terminal residue" evidence="6">
    <location>
        <position position="1"/>
    </location>
</feature>
<accession>A0AA38GY07</accession>
<evidence type="ECO:0000313" key="6">
    <source>
        <dbReference type="EMBL" id="KAH9330686.1"/>
    </source>
</evidence>
<name>A0AA38GY07_TAXCH</name>
<evidence type="ECO:0000256" key="3">
    <source>
        <dbReference type="ARBA" id="ARBA00022723"/>
    </source>
</evidence>
<dbReference type="EMBL" id="JAHRHJ020000001">
    <property type="protein sequence ID" value="KAH9330686.1"/>
    <property type="molecule type" value="Genomic_DNA"/>
</dbReference>
<dbReference type="OMA" id="ILINMAM"/>